<reference evidence="4" key="1">
    <citation type="submission" date="2017-02" db="UniProtKB">
        <authorList>
            <consortium name="WormBaseParasite"/>
        </authorList>
    </citation>
    <scope>IDENTIFICATION</scope>
</reference>
<sequence length="157" mass="16800">MKLEDMRRKTAFRNHKNTEKTDEIVKDVREHSAGVPEPDAAEYHARSIHSRNRAYASQKCCLAQSLRSSDERLINIVIPSPYHSTFGSLGFGGLGGLGIGGLDGLGLGGLTSGFGGLLGLGYFGYFTRYLGPANMTGSCPAGVNINGQCWFNSIGDV</sequence>
<dbReference type="WBParaSite" id="TCLT_0000249301-mRNA-1">
    <property type="protein sequence ID" value="TCLT_0000249301-mRNA-1"/>
    <property type="gene ID" value="TCLT_0000249301"/>
</dbReference>
<dbReference type="EMBL" id="UYYF01000525">
    <property type="protein sequence ID" value="VDM98479.1"/>
    <property type="molecule type" value="Genomic_DNA"/>
</dbReference>
<dbReference type="AlphaFoldDB" id="A0A0N5CQJ3"/>
<feature type="region of interest" description="Disordered" evidence="1">
    <location>
        <begin position="1"/>
        <end position="21"/>
    </location>
</feature>
<accession>A0A0N5CQJ3</accession>
<reference evidence="2 3" key="2">
    <citation type="submission" date="2018-11" db="EMBL/GenBank/DDBJ databases">
        <authorList>
            <consortium name="Pathogen Informatics"/>
        </authorList>
    </citation>
    <scope>NUCLEOTIDE SEQUENCE [LARGE SCALE GENOMIC DNA]</scope>
</reference>
<evidence type="ECO:0000313" key="3">
    <source>
        <dbReference type="Proteomes" id="UP000276776"/>
    </source>
</evidence>
<name>A0A0N5CQJ3_THECL</name>
<dbReference type="OrthoDB" id="5852133at2759"/>
<keyword evidence="3" id="KW-1185">Reference proteome</keyword>
<evidence type="ECO:0000313" key="4">
    <source>
        <dbReference type="WBParaSite" id="TCLT_0000249301-mRNA-1"/>
    </source>
</evidence>
<evidence type="ECO:0000313" key="2">
    <source>
        <dbReference type="EMBL" id="VDM98479.1"/>
    </source>
</evidence>
<gene>
    <name evidence="2" type="ORF">TCLT_LOCUS2494</name>
</gene>
<proteinExistence type="predicted"/>
<dbReference type="Proteomes" id="UP000276776">
    <property type="component" value="Unassembled WGS sequence"/>
</dbReference>
<organism evidence="4">
    <name type="scientific">Thelazia callipaeda</name>
    <name type="common">Oriental eyeworm</name>
    <name type="synonym">Parasitic nematode</name>
    <dbReference type="NCBI Taxonomy" id="103827"/>
    <lineage>
        <taxon>Eukaryota</taxon>
        <taxon>Metazoa</taxon>
        <taxon>Ecdysozoa</taxon>
        <taxon>Nematoda</taxon>
        <taxon>Chromadorea</taxon>
        <taxon>Rhabditida</taxon>
        <taxon>Spirurina</taxon>
        <taxon>Spiruromorpha</taxon>
        <taxon>Thelazioidea</taxon>
        <taxon>Thelaziidae</taxon>
        <taxon>Thelazia</taxon>
    </lineage>
</organism>
<protein>
    <submittedName>
        <fullName evidence="4">Keratin, type II cytoskeletal 2 oral-like</fullName>
    </submittedName>
</protein>
<evidence type="ECO:0000256" key="1">
    <source>
        <dbReference type="SAM" id="MobiDB-lite"/>
    </source>
</evidence>